<dbReference type="AlphaFoldDB" id="A0A318JUP3"/>
<protein>
    <recommendedName>
        <fullName evidence="4">DUF5709 domain-containing protein</fullName>
    </recommendedName>
</protein>
<feature type="region of interest" description="Disordered" evidence="1">
    <location>
        <begin position="1"/>
        <end position="122"/>
    </location>
</feature>
<dbReference type="OrthoDB" id="4565554at2"/>
<evidence type="ECO:0000256" key="1">
    <source>
        <dbReference type="SAM" id="MobiDB-lite"/>
    </source>
</evidence>
<name>A0A318JUP3_9NOCA</name>
<proteinExistence type="predicted"/>
<feature type="compositionally biased region" description="Acidic residues" evidence="1">
    <location>
        <begin position="1"/>
        <end position="11"/>
    </location>
</feature>
<reference evidence="2 3" key="1">
    <citation type="submission" date="2018-05" db="EMBL/GenBank/DDBJ databases">
        <title>Genomic Encyclopedia of Type Strains, Phase IV (KMG-IV): sequencing the most valuable type-strain genomes for metagenomic binning, comparative biology and taxonomic classification.</title>
        <authorList>
            <person name="Goeker M."/>
        </authorList>
    </citation>
    <scope>NUCLEOTIDE SEQUENCE [LARGE SCALE GENOMIC DNA]</scope>
    <source>
        <strain evidence="2 3">DSM 44704</strain>
    </source>
</reference>
<organism evidence="2 3">
    <name type="scientific">Nocardia tenerifensis</name>
    <dbReference type="NCBI Taxonomy" id="228006"/>
    <lineage>
        <taxon>Bacteria</taxon>
        <taxon>Bacillati</taxon>
        <taxon>Actinomycetota</taxon>
        <taxon>Actinomycetes</taxon>
        <taxon>Mycobacteriales</taxon>
        <taxon>Nocardiaceae</taxon>
        <taxon>Nocardia</taxon>
    </lineage>
</organism>
<feature type="compositionally biased region" description="Acidic residues" evidence="1">
    <location>
        <begin position="110"/>
        <end position="122"/>
    </location>
</feature>
<keyword evidence="3" id="KW-1185">Reference proteome</keyword>
<dbReference type="Proteomes" id="UP000247569">
    <property type="component" value="Unassembled WGS sequence"/>
</dbReference>
<feature type="compositionally biased region" description="Basic and acidic residues" evidence="1">
    <location>
        <begin position="49"/>
        <end position="75"/>
    </location>
</feature>
<sequence length="122" mass="13473">MNGPGEPDEDMLTPMESLDSDEVRNRDGDEVVDPPEDWTGADRFGMTSREQREGEPLSERLEQEVPDVGESRPAEADEDTGVEGLDTVRSDTLGHDIAPTHRHSSQIDGTPEDGESFYSVEE</sequence>
<accession>A0A318JUP3</accession>
<evidence type="ECO:0000313" key="2">
    <source>
        <dbReference type="EMBL" id="PXX59654.1"/>
    </source>
</evidence>
<dbReference type="EMBL" id="QJKF01000011">
    <property type="protein sequence ID" value="PXX59654.1"/>
    <property type="molecule type" value="Genomic_DNA"/>
</dbReference>
<evidence type="ECO:0000313" key="3">
    <source>
        <dbReference type="Proteomes" id="UP000247569"/>
    </source>
</evidence>
<dbReference type="RefSeq" id="WP_040741617.1">
    <property type="nucleotide sequence ID" value="NZ_QJKF01000011.1"/>
</dbReference>
<evidence type="ECO:0008006" key="4">
    <source>
        <dbReference type="Google" id="ProtNLM"/>
    </source>
</evidence>
<comment type="caution">
    <text evidence="2">The sequence shown here is derived from an EMBL/GenBank/DDBJ whole genome shotgun (WGS) entry which is preliminary data.</text>
</comment>
<gene>
    <name evidence="2" type="ORF">DFR70_11136</name>
</gene>